<dbReference type="EnsemblProtists" id="PYU1_T011510">
    <property type="protein sequence ID" value="PYU1_T011510"/>
    <property type="gene ID" value="PYU1_G011484"/>
</dbReference>
<dbReference type="Proteomes" id="UP000019132">
    <property type="component" value="Unassembled WGS sequence"/>
</dbReference>
<dbReference type="Gene3D" id="2.30.42.10">
    <property type="match status" value="1"/>
</dbReference>
<sequence>MEPIGRFHASSMASYLRSAIAASTSATKSSSAPQPVDAGASLSSPEEQQSKGETSGVLTPPLDPACDAAADEDILLSEKQLAAFVSVCKDRQDDDVGAGERGATYQVHYECAPDVDDGCSDDACSDSVKLCQKDSAVKVHYIDVLLRADVHGLGLNIEVAEGSQTALKASSNRLVVASFRRLHGDDIGPAEATGQIQRGDTLYSVDGTPVHSLQQLQAQLRVSRSRGEEGDDRASSRFVLLRFLRYTESSKLESDDAASTTSLTADEDVEVNQLDAKDITMPHSLASPFADKQQVTMMLRSLVMKNQALQDELMASRLKQAEQSIQLEQLYALYARTQVDSAASGFSLSKTLRPFARKASTSVGASRSNSSGAPPLVTLKSEGASFSSSITSPLHVEIEFAVQAERERLQAHYQLQREIETHELVLRHEQELQALKETMDKKLEMLECGFHEALRKLESESLTLSDASTATNSIETCSCGAWMRLQQELYIHQSLEHDGGEEGDDQESAQCVVCHLLTDARRGSVDKHDPAAEDENGSQAKRMQQVMEALHEYDRIKQDRALYLKKYASETTDGKTFNVAARELRLEESESSQP</sequence>
<evidence type="ECO:0000313" key="4">
    <source>
        <dbReference type="Proteomes" id="UP000019132"/>
    </source>
</evidence>
<evidence type="ECO:0000256" key="1">
    <source>
        <dbReference type="SAM" id="MobiDB-lite"/>
    </source>
</evidence>
<dbReference type="PROSITE" id="PS50106">
    <property type="entry name" value="PDZ"/>
    <property type="match status" value="1"/>
</dbReference>
<dbReference type="HOGENOM" id="CLU_459678_0_0_1"/>
<dbReference type="InParanoid" id="K3X2R1"/>
<feature type="domain" description="PDZ" evidence="2">
    <location>
        <begin position="143"/>
        <end position="218"/>
    </location>
</feature>
<proteinExistence type="predicted"/>
<reference evidence="4" key="1">
    <citation type="journal article" date="2010" name="Genome Biol.">
        <title>Genome sequence of the necrotrophic plant pathogen Pythium ultimum reveals original pathogenicity mechanisms and effector repertoire.</title>
        <authorList>
            <person name="Levesque C.A."/>
            <person name="Brouwer H."/>
            <person name="Cano L."/>
            <person name="Hamilton J.P."/>
            <person name="Holt C."/>
            <person name="Huitema E."/>
            <person name="Raffaele S."/>
            <person name="Robideau G.P."/>
            <person name="Thines M."/>
            <person name="Win J."/>
            <person name="Zerillo M.M."/>
            <person name="Beakes G.W."/>
            <person name="Boore J.L."/>
            <person name="Busam D."/>
            <person name="Dumas B."/>
            <person name="Ferriera S."/>
            <person name="Fuerstenberg S.I."/>
            <person name="Gachon C.M."/>
            <person name="Gaulin E."/>
            <person name="Govers F."/>
            <person name="Grenville-Briggs L."/>
            <person name="Horner N."/>
            <person name="Hostetler J."/>
            <person name="Jiang R.H."/>
            <person name="Johnson J."/>
            <person name="Krajaejun T."/>
            <person name="Lin H."/>
            <person name="Meijer H.J."/>
            <person name="Moore B."/>
            <person name="Morris P."/>
            <person name="Phuntmart V."/>
            <person name="Puiu D."/>
            <person name="Shetty J."/>
            <person name="Stajich J.E."/>
            <person name="Tripathy S."/>
            <person name="Wawra S."/>
            <person name="van West P."/>
            <person name="Whitty B.R."/>
            <person name="Coutinho P.M."/>
            <person name="Henrissat B."/>
            <person name="Martin F."/>
            <person name="Thomas P.D."/>
            <person name="Tyler B.M."/>
            <person name="De Vries R.P."/>
            <person name="Kamoun S."/>
            <person name="Yandell M."/>
            <person name="Tisserat N."/>
            <person name="Buell C.R."/>
        </authorList>
    </citation>
    <scope>NUCLEOTIDE SEQUENCE</scope>
    <source>
        <strain evidence="4">DAOM:BR144</strain>
    </source>
</reference>
<dbReference type="EMBL" id="GL376571">
    <property type="status" value="NOT_ANNOTATED_CDS"/>
    <property type="molecule type" value="Genomic_DNA"/>
</dbReference>
<dbReference type="Pfam" id="PF00595">
    <property type="entry name" value="PDZ"/>
    <property type="match status" value="1"/>
</dbReference>
<reference evidence="3" key="3">
    <citation type="submission" date="2015-02" db="UniProtKB">
        <authorList>
            <consortium name="EnsemblProtists"/>
        </authorList>
    </citation>
    <scope>IDENTIFICATION</scope>
    <source>
        <strain evidence="3">DAOM BR144</strain>
    </source>
</reference>
<feature type="region of interest" description="Disordered" evidence="1">
    <location>
        <begin position="24"/>
        <end position="63"/>
    </location>
</feature>
<dbReference type="SUPFAM" id="SSF50156">
    <property type="entry name" value="PDZ domain-like"/>
    <property type="match status" value="1"/>
</dbReference>
<name>K3X2R1_GLOUD</name>
<evidence type="ECO:0000259" key="2">
    <source>
        <dbReference type="PROSITE" id="PS50106"/>
    </source>
</evidence>
<feature type="compositionally biased region" description="Polar residues" evidence="1">
    <location>
        <begin position="41"/>
        <end position="57"/>
    </location>
</feature>
<evidence type="ECO:0000313" key="3">
    <source>
        <dbReference type="EnsemblProtists" id="PYU1_T011510"/>
    </source>
</evidence>
<keyword evidence="4" id="KW-1185">Reference proteome</keyword>
<dbReference type="InterPro" id="IPR036034">
    <property type="entry name" value="PDZ_sf"/>
</dbReference>
<feature type="region of interest" description="Disordered" evidence="1">
    <location>
        <begin position="523"/>
        <end position="542"/>
    </location>
</feature>
<protein>
    <recommendedName>
        <fullName evidence="2">PDZ domain-containing protein</fullName>
    </recommendedName>
</protein>
<accession>K3X2R1</accession>
<dbReference type="VEuPathDB" id="FungiDB:PYU1_G011484"/>
<organism evidence="3 4">
    <name type="scientific">Globisporangium ultimum (strain ATCC 200006 / CBS 805.95 / DAOM BR144)</name>
    <name type="common">Pythium ultimum</name>
    <dbReference type="NCBI Taxonomy" id="431595"/>
    <lineage>
        <taxon>Eukaryota</taxon>
        <taxon>Sar</taxon>
        <taxon>Stramenopiles</taxon>
        <taxon>Oomycota</taxon>
        <taxon>Peronosporomycetes</taxon>
        <taxon>Pythiales</taxon>
        <taxon>Pythiaceae</taxon>
        <taxon>Globisporangium</taxon>
    </lineage>
</organism>
<dbReference type="InterPro" id="IPR001478">
    <property type="entry name" value="PDZ"/>
</dbReference>
<reference evidence="4" key="2">
    <citation type="submission" date="2010-04" db="EMBL/GenBank/DDBJ databases">
        <authorList>
            <person name="Buell R."/>
            <person name="Hamilton J."/>
            <person name="Hostetler J."/>
        </authorList>
    </citation>
    <scope>NUCLEOTIDE SEQUENCE [LARGE SCALE GENOMIC DNA]</scope>
    <source>
        <strain evidence="4">DAOM:BR144</strain>
    </source>
</reference>
<dbReference type="AlphaFoldDB" id="K3X2R1"/>
<dbReference type="eggNOG" id="ENOG502SPYV">
    <property type="taxonomic scope" value="Eukaryota"/>
</dbReference>